<dbReference type="CDD" id="cd11349">
    <property type="entry name" value="AmyAc_3"/>
    <property type="match status" value="1"/>
</dbReference>
<evidence type="ECO:0000313" key="2">
    <source>
        <dbReference type="EMBL" id="KGN83660.1"/>
    </source>
</evidence>
<dbReference type="AlphaFoldDB" id="A0A0A2F0V8"/>
<evidence type="ECO:0000259" key="1">
    <source>
        <dbReference type="SMART" id="SM00642"/>
    </source>
</evidence>
<dbReference type="SUPFAM" id="SSF51445">
    <property type="entry name" value="(Trans)glycosidases"/>
    <property type="match status" value="1"/>
</dbReference>
<accession>A0A0A2F0V8</accession>
<dbReference type="eggNOG" id="COG4804">
    <property type="taxonomic scope" value="Bacteria"/>
</dbReference>
<organism evidence="2 3">
    <name type="scientific">Porphyromonas gulae</name>
    <dbReference type="NCBI Taxonomy" id="111105"/>
    <lineage>
        <taxon>Bacteria</taxon>
        <taxon>Pseudomonadati</taxon>
        <taxon>Bacteroidota</taxon>
        <taxon>Bacteroidia</taxon>
        <taxon>Bacteroidales</taxon>
        <taxon>Porphyromonadaceae</taxon>
        <taxon>Porphyromonas</taxon>
    </lineage>
</organism>
<gene>
    <name evidence="2" type="ORF">HR08_10635</name>
</gene>
<dbReference type="STRING" id="111105.HR09_04685"/>
<feature type="domain" description="Glycosyl hydrolase family 13 catalytic" evidence="1">
    <location>
        <begin position="11"/>
        <end position="420"/>
    </location>
</feature>
<dbReference type="EMBL" id="JRAI01000084">
    <property type="protein sequence ID" value="KGN83660.1"/>
    <property type="molecule type" value="Genomic_DNA"/>
</dbReference>
<dbReference type="Gene3D" id="3.20.20.80">
    <property type="entry name" value="Glycosidases"/>
    <property type="match status" value="2"/>
</dbReference>
<dbReference type="GO" id="GO:0004556">
    <property type="term" value="F:alpha-amylase activity"/>
    <property type="evidence" value="ECO:0007669"/>
    <property type="project" value="TreeGrafter"/>
</dbReference>
<sequence length="564" mass="64602">MKKKEKIIIYSVLPRLFDNRSQARTPGGDLKENGCGKMEGFSLQALEMIRNLGTTHIWYIGLLEQATQTNYSHAGIPTCHPDIVKGKAGSPYAIRDYYDISPELATDIPNRMAEFDDLIERTHRAGMGVIIDFVPNHVAREYQSDAKPSGTKDLGEGDDPLLAFSPNNNFYYLPEQHLHLHLGEQSRTMSYQEEPAKATGNDRFSSHVGKEDWYETVKLNYGIDYLNGESKHFDPIPDTWIRMRDILLFWTSKGIDGFRCDMAEMVPVEFWEWVISQIRERYSVLFIAEIYRPELYEEYLHAGFDYLYDKVGMYDCLRAVICGYGSASDISGAVRQTERFADNMLYFLENHDEQRIGSDFFVGDPRKALPAATIAATIGRNPFMLYFAQELGERGMDTEGFSGKDGRTTIFDYWSLDKMQRRINGGLYDTKMLSEEERVLLKSYTCLLHDVCALPSVVQGNFYDLGYANRSNPYFQPDREFAFLRHTSDEILLVVANFAPFDAEIRVNIPEHAFQTMQVKDNTAFLLTDMLSGENSIGCLTQYAPYPLRLPAYGYALHRFRSLD</sequence>
<dbReference type="eggNOG" id="COG0366">
    <property type="taxonomic scope" value="Bacteria"/>
</dbReference>
<dbReference type="RefSeq" id="WP_039422345.1">
    <property type="nucleotide sequence ID" value="NZ_JRAI01000084.1"/>
</dbReference>
<evidence type="ECO:0000313" key="3">
    <source>
        <dbReference type="Proteomes" id="UP000030130"/>
    </source>
</evidence>
<dbReference type="OrthoDB" id="9805159at2"/>
<dbReference type="PANTHER" id="PTHR10357">
    <property type="entry name" value="ALPHA-AMYLASE FAMILY MEMBER"/>
    <property type="match status" value="1"/>
</dbReference>
<dbReference type="SUPFAM" id="SSF51011">
    <property type="entry name" value="Glycosyl hydrolase domain"/>
    <property type="match status" value="1"/>
</dbReference>
<dbReference type="SMART" id="SM00642">
    <property type="entry name" value="Aamy"/>
    <property type="match status" value="1"/>
</dbReference>
<reference evidence="2 3" key="1">
    <citation type="submission" date="2014-08" db="EMBL/GenBank/DDBJ databases">
        <title>Porphyromonas gulae strain:COT-052_OH1451 Genome sequencing.</title>
        <authorList>
            <person name="Wallis C."/>
            <person name="Deusch O."/>
            <person name="O'Flynn C."/>
            <person name="Davis I."/>
            <person name="Jospin G."/>
            <person name="Darling A.E."/>
            <person name="Coil D.A."/>
            <person name="Alexiev A."/>
            <person name="Horsfall A."/>
            <person name="Kirkwood N."/>
            <person name="Harris S."/>
            <person name="Eisen J.A."/>
        </authorList>
    </citation>
    <scope>NUCLEOTIDE SEQUENCE [LARGE SCALE GENOMIC DNA]</scope>
    <source>
        <strain evidence="3">COT-052 OH1451</strain>
    </source>
</reference>
<dbReference type="Pfam" id="PF00128">
    <property type="entry name" value="Alpha-amylase"/>
    <property type="match status" value="1"/>
</dbReference>
<proteinExistence type="predicted"/>
<dbReference type="GO" id="GO:0009313">
    <property type="term" value="P:oligosaccharide catabolic process"/>
    <property type="evidence" value="ECO:0007669"/>
    <property type="project" value="TreeGrafter"/>
</dbReference>
<dbReference type="InterPro" id="IPR017853">
    <property type="entry name" value="GH"/>
</dbReference>
<name>A0A0A2F0V8_9PORP</name>
<protein>
    <submittedName>
        <fullName evidence="2">Alpha-amylase</fullName>
    </submittedName>
</protein>
<comment type="caution">
    <text evidence="2">The sequence shown here is derived from an EMBL/GenBank/DDBJ whole genome shotgun (WGS) entry which is preliminary data.</text>
</comment>
<dbReference type="InterPro" id="IPR006047">
    <property type="entry name" value="GH13_cat_dom"/>
</dbReference>
<dbReference type="PANTHER" id="PTHR10357:SF205">
    <property type="entry name" value="O-GLYCOSYL HYDROLASE FAMILY 13"/>
    <property type="match status" value="1"/>
</dbReference>
<dbReference type="Proteomes" id="UP000030130">
    <property type="component" value="Unassembled WGS sequence"/>
</dbReference>